<dbReference type="AlphaFoldDB" id="A0A8T3VF21"/>
<gene>
    <name evidence="1" type="ORF">E7Z74_02260</name>
</gene>
<proteinExistence type="predicted"/>
<dbReference type="EMBL" id="SUTF01000003">
    <property type="protein sequence ID" value="MBE6510084.1"/>
    <property type="molecule type" value="Genomic_DNA"/>
</dbReference>
<comment type="caution">
    <text evidence="1">The sequence shown here is derived from an EMBL/GenBank/DDBJ whole genome shotgun (WGS) entry which is preliminary data.</text>
</comment>
<sequence length="130" mass="15149">MGLFSKSPEEKKLKELTGGFLLTERYLHTLESYGVSRNMGYFIQNTVKQEIKRSRLGVDDIEPRLIFLIKQFATISCEELSGETKVNPTTHEERTLKFLINQTHNLEKCPRCESKYLKNDSYCHNCGHEF</sequence>
<dbReference type="Proteomes" id="UP000713479">
    <property type="component" value="Unassembled WGS sequence"/>
</dbReference>
<name>A0A8T3VF21_9EURY</name>
<organism evidence="1 2">
    <name type="scientific">Methanobrevibacter millerae</name>
    <dbReference type="NCBI Taxonomy" id="230361"/>
    <lineage>
        <taxon>Archaea</taxon>
        <taxon>Methanobacteriati</taxon>
        <taxon>Methanobacteriota</taxon>
        <taxon>Methanomada group</taxon>
        <taxon>Methanobacteria</taxon>
        <taxon>Methanobacteriales</taxon>
        <taxon>Methanobacteriaceae</taxon>
        <taxon>Methanobrevibacter</taxon>
    </lineage>
</organism>
<reference evidence="1" key="1">
    <citation type="submission" date="2019-04" db="EMBL/GenBank/DDBJ databases">
        <title>Evolution of Biomass-Degrading Anaerobic Consortia Revealed by Metagenomics.</title>
        <authorList>
            <person name="Peng X."/>
        </authorList>
    </citation>
    <scope>NUCLEOTIDE SEQUENCE</scope>
    <source>
        <strain evidence="1">SIG13</strain>
    </source>
</reference>
<protein>
    <submittedName>
        <fullName evidence="1">Zinc ribbon domain-containing protein</fullName>
    </submittedName>
</protein>
<evidence type="ECO:0000313" key="1">
    <source>
        <dbReference type="EMBL" id="MBE6510084.1"/>
    </source>
</evidence>
<accession>A0A8T3VF21</accession>
<evidence type="ECO:0000313" key="2">
    <source>
        <dbReference type="Proteomes" id="UP000713479"/>
    </source>
</evidence>